<dbReference type="Pfam" id="PF05534">
    <property type="entry name" value="HicB"/>
    <property type="match status" value="1"/>
</dbReference>
<dbReference type="Gene3D" id="1.10.1220.10">
    <property type="entry name" value="Met repressor-like"/>
    <property type="match status" value="1"/>
</dbReference>
<keyword evidence="2" id="KW-1185">Reference proteome</keyword>
<proteinExistence type="predicted"/>
<name>A0A2S6NK00_RHOGL</name>
<evidence type="ECO:0000313" key="2">
    <source>
        <dbReference type="Proteomes" id="UP000239724"/>
    </source>
</evidence>
<dbReference type="OrthoDB" id="7579938at2"/>
<evidence type="ECO:0008006" key="3">
    <source>
        <dbReference type="Google" id="ProtNLM"/>
    </source>
</evidence>
<dbReference type="GO" id="GO:0006355">
    <property type="term" value="P:regulation of DNA-templated transcription"/>
    <property type="evidence" value="ECO:0007669"/>
    <property type="project" value="InterPro"/>
</dbReference>
<dbReference type="InterPro" id="IPR008651">
    <property type="entry name" value="Uncharacterised_HicB"/>
</dbReference>
<accession>A0A2S6NK00</accession>
<dbReference type="InterPro" id="IPR013321">
    <property type="entry name" value="Arc_rbn_hlx_hlx"/>
</dbReference>
<organism evidence="1 2">
    <name type="scientific">Rhodopila globiformis</name>
    <name type="common">Rhodopseudomonas globiformis</name>
    <dbReference type="NCBI Taxonomy" id="1071"/>
    <lineage>
        <taxon>Bacteria</taxon>
        <taxon>Pseudomonadati</taxon>
        <taxon>Pseudomonadota</taxon>
        <taxon>Alphaproteobacteria</taxon>
        <taxon>Acetobacterales</taxon>
        <taxon>Acetobacteraceae</taxon>
        <taxon>Rhodopila</taxon>
    </lineage>
</organism>
<protein>
    <recommendedName>
        <fullName evidence="3">Toxin-antitoxin system HicB family antitoxin</fullName>
    </recommendedName>
</protein>
<evidence type="ECO:0000313" key="1">
    <source>
        <dbReference type="EMBL" id="PPQ35282.1"/>
    </source>
</evidence>
<dbReference type="Proteomes" id="UP000239724">
    <property type="component" value="Unassembled WGS sequence"/>
</dbReference>
<dbReference type="InterPro" id="IPR010985">
    <property type="entry name" value="Ribbon_hlx_hlx"/>
</dbReference>
<gene>
    <name evidence="1" type="ORF">CCS01_08000</name>
</gene>
<dbReference type="SUPFAM" id="SSF47598">
    <property type="entry name" value="Ribbon-helix-helix"/>
    <property type="match status" value="1"/>
</dbReference>
<reference evidence="1 2" key="1">
    <citation type="journal article" date="2018" name="Arch. Microbiol.">
        <title>New insights into the metabolic potential of the phototrophic purple bacterium Rhodopila globiformis DSM 161(T) from its draft genome sequence and evidence for a vanadium-dependent nitrogenase.</title>
        <authorList>
            <person name="Imhoff J.F."/>
            <person name="Rahn T."/>
            <person name="Kunzel S."/>
            <person name="Neulinger S.C."/>
        </authorList>
    </citation>
    <scope>NUCLEOTIDE SEQUENCE [LARGE SCALE GENOMIC DNA]</scope>
    <source>
        <strain evidence="1 2">DSM 161</strain>
    </source>
</reference>
<dbReference type="AlphaFoldDB" id="A0A2S6NK00"/>
<comment type="caution">
    <text evidence="1">The sequence shown here is derived from an EMBL/GenBank/DDBJ whole genome shotgun (WGS) entry which is preliminary data.</text>
</comment>
<dbReference type="RefSeq" id="WP_104518327.1">
    <property type="nucleotide sequence ID" value="NZ_NHRY01000075.1"/>
</dbReference>
<dbReference type="EMBL" id="NHRY01000075">
    <property type="protein sequence ID" value="PPQ35282.1"/>
    <property type="molecule type" value="Genomic_DNA"/>
</dbReference>
<sequence length="90" mass="9355">MATISNFALRIPPSLMEDVKALASRDAVSVNQFLVQAAAEKVAALKARDYLAERAARAAPGDLGRILAKAGAPTLVPGDELPEGWPGSQA</sequence>